<evidence type="ECO:0000313" key="3">
    <source>
        <dbReference type="Proteomes" id="UP001152888"/>
    </source>
</evidence>
<dbReference type="OrthoDB" id="6746244at2759"/>
<protein>
    <recommendedName>
        <fullName evidence="1">DDE-1 domain-containing protein</fullName>
    </recommendedName>
</protein>
<proteinExistence type="predicted"/>
<organism evidence="2 3">
    <name type="scientific">Acanthoscelides obtectus</name>
    <name type="common">Bean weevil</name>
    <name type="synonym">Bruchus obtectus</name>
    <dbReference type="NCBI Taxonomy" id="200917"/>
    <lineage>
        <taxon>Eukaryota</taxon>
        <taxon>Metazoa</taxon>
        <taxon>Ecdysozoa</taxon>
        <taxon>Arthropoda</taxon>
        <taxon>Hexapoda</taxon>
        <taxon>Insecta</taxon>
        <taxon>Pterygota</taxon>
        <taxon>Neoptera</taxon>
        <taxon>Endopterygota</taxon>
        <taxon>Coleoptera</taxon>
        <taxon>Polyphaga</taxon>
        <taxon>Cucujiformia</taxon>
        <taxon>Chrysomeloidea</taxon>
        <taxon>Chrysomelidae</taxon>
        <taxon>Bruchinae</taxon>
        <taxon>Bruchini</taxon>
        <taxon>Acanthoscelides</taxon>
    </lineage>
</organism>
<dbReference type="Proteomes" id="UP001152888">
    <property type="component" value="Unassembled WGS sequence"/>
</dbReference>
<dbReference type="GO" id="GO:0003676">
    <property type="term" value="F:nucleic acid binding"/>
    <property type="evidence" value="ECO:0007669"/>
    <property type="project" value="InterPro"/>
</dbReference>
<sequence>MNSELFPSVMERFIRYGGSSKENPTILIMDNHESHLGSKTLNLAKDNGVIPVTHPPHCSHRLQPLDISVFAPFKANYNTAVVSWLLHDPGNPLSIYEIAACVGIAFERSMTPSNIKSGFKKAGI</sequence>
<dbReference type="InterPro" id="IPR004875">
    <property type="entry name" value="DDE_SF_endonuclease_dom"/>
</dbReference>
<dbReference type="EMBL" id="CAKOFQ010007054">
    <property type="protein sequence ID" value="CAH1988944.1"/>
    <property type="molecule type" value="Genomic_DNA"/>
</dbReference>
<evidence type="ECO:0000313" key="2">
    <source>
        <dbReference type="EMBL" id="CAH1988944.1"/>
    </source>
</evidence>
<accession>A0A9P0L9A2</accession>
<dbReference type="AlphaFoldDB" id="A0A9P0L9A2"/>
<dbReference type="Pfam" id="PF03184">
    <property type="entry name" value="DDE_1"/>
    <property type="match status" value="1"/>
</dbReference>
<name>A0A9P0L9A2_ACAOB</name>
<gene>
    <name evidence="2" type="ORF">ACAOBT_LOCUS18750</name>
</gene>
<keyword evidence="3" id="KW-1185">Reference proteome</keyword>
<comment type="caution">
    <text evidence="2">The sequence shown here is derived from an EMBL/GenBank/DDBJ whole genome shotgun (WGS) entry which is preliminary data.</text>
</comment>
<feature type="domain" description="DDE-1" evidence="1">
    <location>
        <begin position="10"/>
        <end position="119"/>
    </location>
</feature>
<reference evidence="2" key="1">
    <citation type="submission" date="2022-03" db="EMBL/GenBank/DDBJ databases">
        <authorList>
            <person name="Sayadi A."/>
        </authorList>
    </citation>
    <scope>NUCLEOTIDE SEQUENCE</scope>
</reference>
<evidence type="ECO:0000259" key="1">
    <source>
        <dbReference type="Pfam" id="PF03184"/>
    </source>
</evidence>